<feature type="non-terminal residue" evidence="1">
    <location>
        <position position="1"/>
    </location>
</feature>
<keyword evidence="2" id="KW-1185">Reference proteome</keyword>
<evidence type="ECO:0000313" key="1">
    <source>
        <dbReference type="EMBL" id="KDQ49775.1"/>
    </source>
</evidence>
<gene>
    <name evidence="1" type="ORF">JAAARDRAFT_142926</name>
</gene>
<dbReference type="HOGENOM" id="CLU_056788_11_3_1"/>
<dbReference type="AlphaFoldDB" id="A0A067P7G0"/>
<protein>
    <submittedName>
        <fullName evidence="1">Uncharacterized protein</fullName>
    </submittedName>
</protein>
<reference evidence="2" key="1">
    <citation type="journal article" date="2014" name="Proc. Natl. Acad. Sci. U.S.A.">
        <title>Extensive sampling of basidiomycete genomes demonstrates inadequacy of the white-rot/brown-rot paradigm for wood decay fungi.</title>
        <authorList>
            <person name="Riley R."/>
            <person name="Salamov A.A."/>
            <person name="Brown D.W."/>
            <person name="Nagy L.G."/>
            <person name="Floudas D."/>
            <person name="Held B.W."/>
            <person name="Levasseur A."/>
            <person name="Lombard V."/>
            <person name="Morin E."/>
            <person name="Otillar R."/>
            <person name="Lindquist E.A."/>
            <person name="Sun H."/>
            <person name="LaButti K.M."/>
            <person name="Schmutz J."/>
            <person name="Jabbour D."/>
            <person name="Luo H."/>
            <person name="Baker S.E."/>
            <person name="Pisabarro A.G."/>
            <person name="Walton J.D."/>
            <person name="Blanchette R.A."/>
            <person name="Henrissat B."/>
            <person name="Martin F."/>
            <person name="Cullen D."/>
            <person name="Hibbett D.S."/>
            <person name="Grigoriev I.V."/>
        </authorList>
    </citation>
    <scope>NUCLEOTIDE SEQUENCE [LARGE SCALE GENOMIC DNA]</scope>
    <source>
        <strain evidence="2">MUCL 33604</strain>
    </source>
</reference>
<dbReference type="InParanoid" id="A0A067P7G0"/>
<accession>A0A067P7G0</accession>
<dbReference type="Proteomes" id="UP000027265">
    <property type="component" value="Unassembled WGS sequence"/>
</dbReference>
<organism evidence="1 2">
    <name type="scientific">Jaapia argillacea MUCL 33604</name>
    <dbReference type="NCBI Taxonomy" id="933084"/>
    <lineage>
        <taxon>Eukaryota</taxon>
        <taxon>Fungi</taxon>
        <taxon>Dikarya</taxon>
        <taxon>Basidiomycota</taxon>
        <taxon>Agaricomycotina</taxon>
        <taxon>Agaricomycetes</taxon>
        <taxon>Agaricomycetidae</taxon>
        <taxon>Jaapiales</taxon>
        <taxon>Jaapiaceae</taxon>
        <taxon>Jaapia</taxon>
    </lineage>
</organism>
<dbReference type="OrthoDB" id="2142724at2759"/>
<dbReference type="EMBL" id="KL197774">
    <property type="protein sequence ID" value="KDQ49775.1"/>
    <property type="molecule type" value="Genomic_DNA"/>
</dbReference>
<name>A0A067P7G0_9AGAM</name>
<evidence type="ECO:0000313" key="2">
    <source>
        <dbReference type="Proteomes" id="UP000027265"/>
    </source>
</evidence>
<sequence>AGLNVKWVQKMAAERDPAICADFAHRIGEYPADYLVAIDKVSKDDCKYARLWGQSPIGQHCKVHAPFVQKCRFSMVAAMALSEGINALSVVEIMIS</sequence>
<proteinExistence type="predicted"/>